<dbReference type="EMBL" id="SRMA01026035">
    <property type="protein sequence ID" value="TRY88571.1"/>
    <property type="molecule type" value="Genomic_DNA"/>
</dbReference>
<dbReference type="Proteomes" id="UP000316079">
    <property type="component" value="Unassembled WGS sequence"/>
</dbReference>
<gene>
    <name evidence="2" type="ORF">DNTS_034545</name>
</gene>
<keyword evidence="1" id="KW-1133">Transmembrane helix</keyword>
<comment type="caution">
    <text evidence="2">The sequence shown here is derived from an EMBL/GenBank/DDBJ whole genome shotgun (WGS) entry which is preliminary data.</text>
</comment>
<feature type="transmembrane region" description="Helical" evidence="1">
    <location>
        <begin position="6"/>
        <end position="25"/>
    </location>
</feature>
<dbReference type="OrthoDB" id="10018446at2759"/>
<evidence type="ECO:0000313" key="3">
    <source>
        <dbReference type="Proteomes" id="UP000316079"/>
    </source>
</evidence>
<keyword evidence="3" id="KW-1185">Reference proteome</keyword>
<dbReference type="AlphaFoldDB" id="A0A553QF56"/>
<evidence type="ECO:0000256" key="1">
    <source>
        <dbReference type="SAM" id="Phobius"/>
    </source>
</evidence>
<name>A0A553QF56_9TELE</name>
<keyword evidence="1" id="KW-0472">Membrane</keyword>
<keyword evidence="1" id="KW-0812">Transmembrane</keyword>
<accession>A0A553QF56</accession>
<evidence type="ECO:0000313" key="2">
    <source>
        <dbReference type="EMBL" id="TRY88571.1"/>
    </source>
</evidence>
<organism evidence="2 3">
    <name type="scientific">Danionella cerebrum</name>
    <dbReference type="NCBI Taxonomy" id="2873325"/>
    <lineage>
        <taxon>Eukaryota</taxon>
        <taxon>Metazoa</taxon>
        <taxon>Chordata</taxon>
        <taxon>Craniata</taxon>
        <taxon>Vertebrata</taxon>
        <taxon>Euteleostomi</taxon>
        <taxon>Actinopterygii</taxon>
        <taxon>Neopterygii</taxon>
        <taxon>Teleostei</taxon>
        <taxon>Ostariophysi</taxon>
        <taxon>Cypriniformes</taxon>
        <taxon>Danionidae</taxon>
        <taxon>Danioninae</taxon>
        <taxon>Danionella</taxon>
    </lineage>
</organism>
<protein>
    <submittedName>
        <fullName evidence="2">Uncharacterized protein</fullName>
    </submittedName>
</protein>
<proteinExistence type="predicted"/>
<reference evidence="2 3" key="1">
    <citation type="journal article" date="2019" name="Sci. Data">
        <title>Hybrid genome assembly and annotation of Danionella translucida.</title>
        <authorList>
            <person name="Kadobianskyi M."/>
            <person name="Schulze L."/>
            <person name="Schuelke M."/>
            <person name="Judkewitz B."/>
        </authorList>
    </citation>
    <scope>NUCLEOTIDE SEQUENCE [LARGE SCALE GENOMIC DNA]</scope>
    <source>
        <strain evidence="2 3">Bolton</strain>
    </source>
</reference>
<sequence>MEPGMLILLLYVMIAHELLCGLMQYRRQAAKPRKRLVCNSSSHVCHGSWGVSTQLVQTGRRDSKKTGRIVRKA</sequence>